<evidence type="ECO:0000313" key="3">
    <source>
        <dbReference type="EMBL" id="CAB4690063.1"/>
    </source>
</evidence>
<accession>A0A6J6P0G9</accession>
<dbReference type="PRINTS" id="PR00702">
    <property type="entry name" value="ACRIFLAVINRP"/>
</dbReference>
<keyword evidence="2" id="KW-0812">Transmembrane</keyword>
<dbReference type="Gene3D" id="3.30.70.1320">
    <property type="entry name" value="Multidrug efflux transporter AcrB pore domain like"/>
    <property type="match status" value="2"/>
</dbReference>
<reference evidence="3" key="1">
    <citation type="submission" date="2020-05" db="EMBL/GenBank/DDBJ databases">
        <authorList>
            <person name="Chiriac C."/>
            <person name="Salcher M."/>
            <person name="Ghai R."/>
            <person name="Kavagutti S V."/>
        </authorList>
    </citation>
    <scope>NUCLEOTIDE SEQUENCE</scope>
</reference>
<feature type="transmembrane region" description="Helical" evidence="2">
    <location>
        <begin position="952"/>
        <end position="978"/>
    </location>
</feature>
<dbReference type="EMBL" id="CAEZXK010000023">
    <property type="protein sequence ID" value="CAB4690063.1"/>
    <property type="molecule type" value="Genomic_DNA"/>
</dbReference>
<dbReference type="SUPFAM" id="SSF82866">
    <property type="entry name" value="Multidrug efflux transporter AcrB transmembrane domain"/>
    <property type="match status" value="2"/>
</dbReference>
<feature type="transmembrane region" description="Helical" evidence="2">
    <location>
        <begin position="422"/>
        <end position="446"/>
    </location>
</feature>
<dbReference type="PANTHER" id="PTHR32063">
    <property type="match status" value="1"/>
</dbReference>
<feature type="transmembrane region" description="Helical" evidence="2">
    <location>
        <begin position="467"/>
        <end position="493"/>
    </location>
</feature>
<name>A0A6J6P0G9_9ZZZZ</name>
<evidence type="ECO:0000256" key="1">
    <source>
        <dbReference type="SAM" id="MobiDB-lite"/>
    </source>
</evidence>
<feature type="transmembrane region" description="Helical" evidence="2">
    <location>
        <begin position="12"/>
        <end position="33"/>
    </location>
</feature>
<feature type="transmembrane region" description="Helical" evidence="2">
    <location>
        <begin position="576"/>
        <end position="596"/>
    </location>
</feature>
<gene>
    <name evidence="3" type="ORF">UFOPK2370_00896</name>
</gene>
<feature type="transmembrane region" description="Helical" evidence="2">
    <location>
        <begin position="927"/>
        <end position="946"/>
    </location>
</feature>
<sequence>MHRLSKLSLANRSVVALITAIIAIFGFVSLGSLKQELIPSIETPQAAIVTTYIGASPEVIDKQVSQPIDTAVRALDGLVSSTTTSRSNISIVRVEFDYGTSTAKVTEKINAALASVTLPSDASARVLSGSFDTVPIIVLGVSADSGNNAELEKIFADVARAEFSGISGVRDVTVSGVVEKRVNLKFNQAVLTANGLSSQSVISALQANGFVIPAGTIDDGNGTISVEVGTPVNSLADFKNLPLIGSKTTVSSPTTSTPTTGFPTSGFPTGSIPGGITIPSAPSVSTSIAALRISDVATVTYDKSPVTSISRVNGKATLSISITKTQDANTVAVSHAVQDKLDDFKKKLGAVSIVTVFDQAPFVEKSLENLATEGTLGLAFAIVVILVFLLSVRSTLVTAISIPTSVLITFIGLGFFGYSLNLFTLSALTIAIGRVVDDSIVVIENINRHLAYGEPKKKAILRAVREVATAITAATITTVAVFLPITFVGGLIGELFRPFGFTFAIALIASLVVSLTIVPVLAYWFLKVPAQQVHKDEAAAKAYEEQIRHEEEARERKSWLQRGYLPILSWTQRRPVITLVSSFVVLVMTFGAAGLLKTDFIGSSGSTTFVINQTLPSGATLKQQDEAAAKIEGILLSYDEITVVQTTIGSSGDGRVAFGGAAGGISIQVTAEEGADQIALQDKLTAQFAKDASLGEVKIGGGGGPAIGGGSTIDIKLSASNDELLNAGITAVQAAMIGTKDAGEITNSLADKQRTLRVTVDRMAAARRGLTEIAIGGIVSSAMKPASIGKVNLDGVSTSIYVVKTDIADTVAEVKNISIPTATGVVRLSSLANIEEVEVPTAITTEKGDRSAQVSIAPTGDNLGAITADVTKRLAGVELPAGVTATIGGVSASQADSFSQLGVALLAAIAIVFIVMVATFSSIIQPLILLISIPFAATGAIGFLLATDTPLGVSAIIGMLLLVGVVVTNAIVLIDLINQYRREGKPTQQAIMDGARQRLRPILMTALATIFALTPLAVGLTGSGGFISQPLAIVVIGGLFSSTVLTLVIVPVLYWLVEGRKERRAARKANRTPKPEKPAKPSKPSRSAKTA</sequence>
<dbReference type="Gene3D" id="3.30.2090.10">
    <property type="entry name" value="Multidrug efflux transporter AcrB TolC docking domain, DN and DC subdomains"/>
    <property type="match status" value="3"/>
</dbReference>
<keyword evidence="2" id="KW-1133">Transmembrane helix</keyword>
<organism evidence="3">
    <name type="scientific">freshwater metagenome</name>
    <dbReference type="NCBI Taxonomy" id="449393"/>
    <lineage>
        <taxon>unclassified sequences</taxon>
        <taxon>metagenomes</taxon>
        <taxon>ecological metagenomes</taxon>
    </lineage>
</organism>
<dbReference type="PANTHER" id="PTHR32063:SF0">
    <property type="entry name" value="SWARMING MOTILITY PROTEIN SWRC"/>
    <property type="match status" value="1"/>
</dbReference>
<feature type="transmembrane region" description="Helical" evidence="2">
    <location>
        <begin position="499"/>
        <end position="526"/>
    </location>
</feature>
<feature type="transmembrane region" description="Helical" evidence="2">
    <location>
        <begin position="1032"/>
        <end position="1057"/>
    </location>
</feature>
<dbReference type="SUPFAM" id="SSF82714">
    <property type="entry name" value="Multidrug efflux transporter AcrB TolC docking domain, DN and DC subdomains"/>
    <property type="match status" value="2"/>
</dbReference>
<dbReference type="Gene3D" id="3.30.70.1440">
    <property type="entry name" value="Multidrug efflux transporter AcrB pore domain"/>
    <property type="match status" value="1"/>
</dbReference>
<dbReference type="InterPro" id="IPR001036">
    <property type="entry name" value="Acrflvin-R"/>
</dbReference>
<feature type="transmembrane region" description="Helical" evidence="2">
    <location>
        <begin position="901"/>
        <end position="920"/>
    </location>
</feature>
<feature type="region of interest" description="Disordered" evidence="1">
    <location>
        <begin position="1063"/>
        <end position="1091"/>
    </location>
</feature>
<feature type="transmembrane region" description="Helical" evidence="2">
    <location>
        <begin position="396"/>
        <end position="416"/>
    </location>
</feature>
<dbReference type="GO" id="GO:0042910">
    <property type="term" value="F:xenobiotic transmembrane transporter activity"/>
    <property type="evidence" value="ECO:0007669"/>
    <property type="project" value="TreeGrafter"/>
</dbReference>
<dbReference type="InterPro" id="IPR027463">
    <property type="entry name" value="AcrB_DN_DC_subdom"/>
</dbReference>
<evidence type="ECO:0000256" key="2">
    <source>
        <dbReference type="SAM" id="Phobius"/>
    </source>
</evidence>
<feature type="transmembrane region" description="Helical" evidence="2">
    <location>
        <begin position="370"/>
        <end position="389"/>
    </location>
</feature>
<dbReference type="Gene3D" id="3.30.70.1430">
    <property type="entry name" value="Multidrug efflux transporter AcrB pore domain"/>
    <property type="match status" value="2"/>
</dbReference>
<proteinExistence type="predicted"/>
<keyword evidence="2" id="KW-0472">Membrane</keyword>
<feature type="compositionally biased region" description="Low complexity" evidence="1">
    <location>
        <begin position="1082"/>
        <end position="1091"/>
    </location>
</feature>
<dbReference type="Pfam" id="PF00873">
    <property type="entry name" value="ACR_tran"/>
    <property type="match status" value="2"/>
</dbReference>
<feature type="transmembrane region" description="Helical" evidence="2">
    <location>
        <begin position="999"/>
        <end position="1020"/>
    </location>
</feature>
<dbReference type="GO" id="GO:0005886">
    <property type="term" value="C:plasma membrane"/>
    <property type="evidence" value="ECO:0007669"/>
    <property type="project" value="TreeGrafter"/>
</dbReference>
<dbReference type="SUPFAM" id="SSF82693">
    <property type="entry name" value="Multidrug efflux transporter AcrB pore domain, PN1, PN2, PC1 and PC2 subdomains"/>
    <property type="match status" value="3"/>
</dbReference>
<dbReference type="AlphaFoldDB" id="A0A6J6P0G9"/>
<protein>
    <submittedName>
        <fullName evidence="3">Unannotated protein</fullName>
    </submittedName>
</protein>
<dbReference type="Gene3D" id="1.20.1640.10">
    <property type="entry name" value="Multidrug efflux transporter AcrB transmembrane domain"/>
    <property type="match status" value="3"/>
</dbReference>